<evidence type="ECO:0000313" key="1">
    <source>
        <dbReference type="EMBL" id="GHI26612.1"/>
    </source>
</evidence>
<gene>
    <name evidence="1" type="ORF">Shyd_79830</name>
</gene>
<dbReference type="EMBL" id="BNDW01000102">
    <property type="protein sequence ID" value="GHI26612.1"/>
    <property type="molecule type" value="Genomic_DNA"/>
</dbReference>
<reference evidence="1" key="1">
    <citation type="submission" date="2024-05" db="EMBL/GenBank/DDBJ databases">
        <title>Whole genome shotgun sequence of Streptomyces hydrogenans NBRC 13475.</title>
        <authorList>
            <person name="Komaki H."/>
            <person name="Tamura T."/>
        </authorList>
    </citation>
    <scope>NUCLEOTIDE SEQUENCE</scope>
    <source>
        <strain evidence="1">NBRC 13475</strain>
    </source>
</reference>
<proteinExistence type="predicted"/>
<sequence>MLRKRSQRRRHQSPNDLRNATISGVVSGTIRALLDWLRDFIY</sequence>
<keyword evidence="2" id="KW-1185">Reference proteome</keyword>
<accession>A0ABQ3PNP2</accession>
<comment type="caution">
    <text evidence="1">The sequence shown here is derived from an EMBL/GenBank/DDBJ whole genome shotgun (WGS) entry which is preliminary data.</text>
</comment>
<dbReference type="Proteomes" id="UP001052739">
    <property type="component" value="Unassembled WGS sequence"/>
</dbReference>
<evidence type="ECO:0000313" key="2">
    <source>
        <dbReference type="Proteomes" id="UP001052739"/>
    </source>
</evidence>
<organism evidence="1 2">
    <name type="scientific">Streptomyces hydrogenans</name>
    <dbReference type="NCBI Taxonomy" id="1873719"/>
    <lineage>
        <taxon>Bacteria</taxon>
        <taxon>Bacillati</taxon>
        <taxon>Actinomycetota</taxon>
        <taxon>Actinomycetes</taxon>
        <taxon>Kitasatosporales</taxon>
        <taxon>Streptomycetaceae</taxon>
        <taxon>Streptomyces</taxon>
    </lineage>
</organism>
<dbReference type="RefSeq" id="WP_262506089.1">
    <property type="nucleotide sequence ID" value="NZ_BNBS01000108.1"/>
</dbReference>
<protein>
    <submittedName>
        <fullName evidence="1">Uncharacterized protein</fullName>
    </submittedName>
</protein>
<name>A0ABQ3PNP2_9ACTN</name>